<evidence type="ECO:0000256" key="2">
    <source>
        <dbReference type="SAM" id="MobiDB-lite"/>
    </source>
</evidence>
<dbReference type="InterPro" id="IPR001394">
    <property type="entry name" value="Peptidase_C19_UCH"/>
</dbReference>
<evidence type="ECO:0000313" key="4">
    <source>
        <dbReference type="EMBL" id="KAF0852793.1"/>
    </source>
</evidence>
<evidence type="ECO:0000259" key="3">
    <source>
        <dbReference type="PROSITE" id="PS50235"/>
    </source>
</evidence>
<feature type="region of interest" description="Disordered" evidence="2">
    <location>
        <begin position="1"/>
        <end position="48"/>
    </location>
</feature>
<keyword evidence="1" id="KW-0788">Thiol protease</keyword>
<comment type="catalytic activity">
    <reaction evidence="1">
        <text>Thiol-dependent hydrolysis of ester, thioester, amide, peptide and isopeptide bonds formed by the C-terminal Gly of ubiquitin (a 76-residue protein attached to proteins as an intracellular targeting signal).</text>
        <dbReference type="EC" id="3.4.19.12"/>
    </reaction>
</comment>
<reference evidence="4" key="1">
    <citation type="submission" date="2019-09" db="EMBL/GenBank/DDBJ databases">
        <title>The Mitochondrial Proteome of the Jakobid, Andalucia godoyi, a Protist With the Most Gene-Rich and Bacteria-Like Mitochondrial Genome.</title>
        <authorList>
            <person name="Gray M.W."/>
            <person name="Burger G."/>
            <person name="Derelle R."/>
            <person name="Klimes V."/>
            <person name="Leger M."/>
            <person name="Sarrasin M."/>
            <person name="Vlcek C."/>
            <person name="Roger A.J."/>
            <person name="Elias M."/>
            <person name="Lang B.F."/>
        </authorList>
    </citation>
    <scope>NUCLEOTIDE SEQUENCE</scope>
    <source>
        <strain evidence="4">And28</strain>
    </source>
</reference>
<dbReference type="InterPro" id="IPR050185">
    <property type="entry name" value="Ub_carboxyl-term_hydrolase"/>
</dbReference>
<dbReference type="CDD" id="cd02674">
    <property type="entry name" value="Peptidase_C19R"/>
    <property type="match status" value="1"/>
</dbReference>
<keyword evidence="1" id="KW-0645">Protease</keyword>
<name>A0A8K0F2C3_ANDGO</name>
<feature type="compositionally biased region" description="Low complexity" evidence="2">
    <location>
        <begin position="335"/>
        <end position="373"/>
    </location>
</feature>
<dbReference type="PROSITE" id="PS50235">
    <property type="entry name" value="USP_3"/>
    <property type="match status" value="1"/>
</dbReference>
<accession>A0A8K0F2C3</accession>
<feature type="compositionally biased region" description="Low complexity" evidence="2">
    <location>
        <begin position="192"/>
        <end position="207"/>
    </location>
</feature>
<evidence type="ECO:0000256" key="1">
    <source>
        <dbReference type="RuleBase" id="RU366025"/>
    </source>
</evidence>
<dbReference type="InterPro" id="IPR038765">
    <property type="entry name" value="Papain-like_cys_pep_sf"/>
</dbReference>
<comment type="similarity">
    <text evidence="1">Belongs to the peptidase C19 family.</text>
</comment>
<feature type="compositionally biased region" description="Polar residues" evidence="2">
    <location>
        <begin position="166"/>
        <end position="181"/>
    </location>
</feature>
<feature type="region of interest" description="Disordered" evidence="2">
    <location>
        <begin position="320"/>
        <end position="453"/>
    </location>
</feature>
<feature type="compositionally biased region" description="Low complexity" evidence="2">
    <location>
        <begin position="83"/>
        <end position="92"/>
    </location>
</feature>
<feature type="compositionally biased region" description="Low complexity" evidence="2">
    <location>
        <begin position="21"/>
        <end position="48"/>
    </location>
</feature>
<gene>
    <name evidence="4" type="ORF">ANDGO_00995</name>
</gene>
<keyword evidence="5" id="KW-1185">Reference proteome</keyword>
<dbReference type="GO" id="GO:0016579">
    <property type="term" value="P:protein deubiquitination"/>
    <property type="evidence" value="ECO:0007669"/>
    <property type="project" value="InterPro"/>
</dbReference>
<proteinExistence type="inferred from homology"/>
<dbReference type="InterPro" id="IPR028889">
    <property type="entry name" value="USP"/>
</dbReference>
<feature type="compositionally biased region" description="Low complexity" evidence="2">
    <location>
        <begin position="127"/>
        <end position="138"/>
    </location>
</feature>
<dbReference type="PANTHER" id="PTHR21646:SF23">
    <property type="entry name" value="UBIQUITIN CARBOXYL-TERMINAL HYDROLASE USP2"/>
    <property type="match status" value="1"/>
</dbReference>
<dbReference type="GO" id="GO:0004843">
    <property type="term" value="F:cysteine-type deubiquitinase activity"/>
    <property type="evidence" value="ECO:0007669"/>
    <property type="project" value="UniProtKB-UniRule"/>
</dbReference>
<comment type="caution">
    <text evidence="4">The sequence shown here is derived from an EMBL/GenBank/DDBJ whole genome shotgun (WGS) entry which is preliminary data.</text>
</comment>
<feature type="compositionally biased region" description="Polar residues" evidence="2">
    <location>
        <begin position="146"/>
        <end position="157"/>
    </location>
</feature>
<organism evidence="4 5">
    <name type="scientific">Andalucia godoyi</name>
    <name type="common">Flagellate</name>
    <dbReference type="NCBI Taxonomy" id="505711"/>
    <lineage>
        <taxon>Eukaryota</taxon>
        <taxon>Discoba</taxon>
        <taxon>Jakobida</taxon>
        <taxon>Andalucina</taxon>
        <taxon>Andaluciidae</taxon>
        <taxon>Andalucia</taxon>
    </lineage>
</organism>
<dbReference type="OrthoDB" id="265776at2759"/>
<keyword evidence="1 4" id="KW-0378">Hydrolase</keyword>
<keyword evidence="1" id="KW-0833">Ubl conjugation pathway</keyword>
<dbReference type="PANTHER" id="PTHR21646">
    <property type="entry name" value="UBIQUITIN CARBOXYL-TERMINAL HYDROLASE"/>
    <property type="match status" value="1"/>
</dbReference>
<sequence length="802" mass="85889">MSFQSSSCISKKPPSANSGLYGAAPSASASRAYSSGSSRSSTYLQRSSGLSYNSATLHKPTLPQQQQSFSSSSAMGNIRSSLAASRLASPSPTVSRSSPYTLASKPGLSEPLVPGKPRSNSTFTGISASSGNSSSSNVGGAGGSDQAVTTFSTSRNAVASPVGPRTTRSSTHPSNPLTSTFGAMMRRSSSEVSNPATATAASVSSPNPRTSTAALDQMVEKLELQRRAIAEQTRMIQNTNWGSASSPLSLNSTSILHNSSHNSSNININNNDDDGFSAGISGAVRLQNGSATSDLLAPGLNQKGLIPSPGAAHFHQPVIMNPSHSSGRMSMHFGPALPSSPSPFSLTPATTGPGNNSNGNGNNNHMNHGHSPSLHTANSGLQNPRTASPQLTGSPPMDHLGRLSPLQQYNGRLSPISPSFHNSNSPPSSSSPSSVHSTSPVAASGTGDGISPRKPTSVALAGFRNLGNTCFMNSALQCLVSTSSFTKYFLAREYRHDLNNTRGMKGSLAVEYGELIAEMGRVQNRGCVSPSAFRSLFVRWAPRFQGYAQQDAQEFLRAALDGLHEDLNRTRVQPAYEELKDMDGESAFDQSERWWNHFRARNNSVVLDTFGGQLKSTVKCTKCKTKSVAFDPFLDFSVPIPKKYTTKNSCSIDDCLKEFFGVEDLGGNDKVFCKKCQKPREMEKQLALFRHPKILVLHIKRFSQSGFTYSKINTDVSFPMSEFDLSRHLDPDAKKLCQELGKPVYRLFAVVNHFGTASGGHYTAYGLRNNQWNLFDDSSVSDASPQQVKGPAAYILFYEQTP</sequence>
<dbReference type="InterPro" id="IPR018200">
    <property type="entry name" value="USP_CS"/>
</dbReference>
<feature type="domain" description="USP" evidence="3">
    <location>
        <begin position="461"/>
        <end position="801"/>
    </location>
</feature>
<feature type="compositionally biased region" description="Polar residues" evidence="2">
    <location>
        <begin position="374"/>
        <end position="393"/>
    </location>
</feature>
<dbReference type="SUPFAM" id="SSF54001">
    <property type="entry name" value="Cysteine proteinases"/>
    <property type="match status" value="1"/>
</dbReference>
<feature type="compositionally biased region" description="Low complexity" evidence="2">
    <location>
        <begin position="414"/>
        <end position="444"/>
    </location>
</feature>
<dbReference type="EMBL" id="VRVR01000016">
    <property type="protein sequence ID" value="KAF0852793.1"/>
    <property type="molecule type" value="Genomic_DNA"/>
</dbReference>
<evidence type="ECO:0000313" key="5">
    <source>
        <dbReference type="Proteomes" id="UP000799049"/>
    </source>
</evidence>
<feature type="region of interest" description="Disordered" evidence="2">
    <location>
        <begin position="83"/>
        <end position="211"/>
    </location>
</feature>
<dbReference type="AlphaFoldDB" id="A0A8K0F2C3"/>
<dbReference type="GO" id="GO:0006508">
    <property type="term" value="P:proteolysis"/>
    <property type="evidence" value="ECO:0007669"/>
    <property type="project" value="UniProtKB-KW"/>
</dbReference>
<dbReference type="Gene3D" id="3.90.70.10">
    <property type="entry name" value="Cysteine proteinases"/>
    <property type="match status" value="1"/>
</dbReference>
<dbReference type="EC" id="3.4.19.12" evidence="1"/>
<dbReference type="Pfam" id="PF00443">
    <property type="entry name" value="UCH"/>
    <property type="match status" value="1"/>
</dbReference>
<protein>
    <recommendedName>
        <fullName evidence="1">Ubiquitin carboxyl-terminal hydrolase</fullName>
        <ecNumber evidence="1">3.4.19.12</ecNumber>
    </recommendedName>
</protein>
<dbReference type="PROSITE" id="PS00972">
    <property type="entry name" value="USP_1"/>
    <property type="match status" value="1"/>
</dbReference>
<dbReference type="Proteomes" id="UP000799049">
    <property type="component" value="Unassembled WGS sequence"/>
</dbReference>
<dbReference type="PROSITE" id="PS00973">
    <property type="entry name" value="USP_2"/>
    <property type="match status" value="1"/>
</dbReference>